<evidence type="ECO:0000313" key="7">
    <source>
        <dbReference type="Proteomes" id="UP000186058"/>
    </source>
</evidence>
<dbReference type="InterPro" id="IPR006710">
    <property type="entry name" value="Glyco_hydro_43"/>
</dbReference>
<keyword evidence="7" id="KW-1185">Reference proteome</keyword>
<name>A0ABX3EIX9_9BACL</name>
<accession>A0ABX3EIX9</accession>
<dbReference type="InterPro" id="IPR023296">
    <property type="entry name" value="Glyco_hydro_beta-prop_sf"/>
</dbReference>
<feature type="domain" description="Beta-xylosidase C-terminal Concanavalin A-like" evidence="5">
    <location>
        <begin position="324"/>
        <end position="523"/>
    </location>
</feature>
<dbReference type="SUPFAM" id="SSF49899">
    <property type="entry name" value="Concanavalin A-like lectins/glucanases"/>
    <property type="match status" value="1"/>
</dbReference>
<sequence length="526" mass="59757">MTNSITNPILRGFNPDPSIVRVEDNYYIATSTFEWFPGVQIHHSKDLIHWRLLKRPLDRISQLNMQGNGDSDGVWAPCLTYDNGLFYLIYTDVKSHKGAFKDTHNYLVTAADIEGPWSEPVYLNSSGFDPSLFHDDDGLKWLLSMLWDFRKGKNKFGGIVIQEYSHSEQRLVGPAATIFEGTELGFTEGPHLYKQGDYYYLITAEGGTRYQHAVTVARSACLHGPYEIDPLNPVLTSSGNSGLTLQKAGHASLVETQNGEWYMAHLCARPADGHHCTLGRETALQKCYWDEKGWLRLEGGGNAPSATVQAPALPLHPFKPELERDDFDEPLLSGHWSTLRIPPDSSWLTLSEREGFLRLKGMESLSSLHRQSLIARRQQSFSIEAETVIEFEPESFQQMAGLILYYNTEDYVYLRITHLEKHGRVIGVIESKHGVYDELLAADLQLPQYGPVRLKAIVHRDRLQFYYATEDNNWCPVGEEINILHLSDEAAEPLRFTGTFVGVCAQDLRGTRKQADFDYFIYREME</sequence>
<dbReference type="Pfam" id="PF17851">
    <property type="entry name" value="GH43_C2"/>
    <property type="match status" value="1"/>
</dbReference>
<dbReference type="InterPro" id="IPR013320">
    <property type="entry name" value="ConA-like_dom_sf"/>
</dbReference>
<dbReference type="InterPro" id="IPR041542">
    <property type="entry name" value="GH43_C2"/>
</dbReference>
<reference evidence="6 7" key="1">
    <citation type="submission" date="2016-03" db="EMBL/GenBank/DDBJ databases">
        <authorList>
            <person name="Sant'Anna F.H."/>
            <person name="Ambrosini A."/>
            <person name="Souza R."/>
            <person name="Bach E."/>
            <person name="Fernandes G."/>
            <person name="Balsanelli E."/>
            <person name="Baura V.A."/>
            <person name="Souza E.M."/>
            <person name="Passaglia L."/>
        </authorList>
    </citation>
    <scope>NUCLEOTIDE SEQUENCE [LARGE SCALE GENOMIC DNA]</scope>
    <source>
        <strain evidence="6 7">P26E</strain>
    </source>
</reference>
<dbReference type="RefSeq" id="WP_074108403.1">
    <property type="nucleotide sequence ID" value="NZ_LVWI01000057.1"/>
</dbReference>
<evidence type="ECO:0000256" key="2">
    <source>
        <dbReference type="ARBA" id="ARBA00022801"/>
    </source>
</evidence>
<evidence type="ECO:0000313" key="6">
    <source>
        <dbReference type="EMBL" id="OKP83940.1"/>
    </source>
</evidence>
<comment type="similarity">
    <text evidence="1 4">Belongs to the glycosyl hydrolase 43 family.</text>
</comment>
<dbReference type="Proteomes" id="UP000186058">
    <property type="component" value="Unassembled WGS sequence"/>
</dbReference>
<organism evidence="6 7">
    <name type="scientific">Paenibacillus helianthi</name>
    <dbReference type="NCBI Taxonomy" id="1349432"/>
    <lineage>
        <taxon>Bacteria</taxon>
        <taxon>Bacillati</taxon>
        <taxon>Bacillota</taxon>
        <taxon>Bacilli</taxon>
        <taxon>Bacillales</taxon>
        <taxon>Paenibacillaceae</taxon>
        <taxon>Paenibacillus</taxon>
    </lineage>
</organism>
<keyword evidence="2 4" id="KW-0378">Hydrolase</keyword>
<evidence type="ECO:0000256" key="4">
    <source>
        <dbReference type="RuleBase" id="RU361187"/>
    </source>
</evidence>
<protein>
    <submittedName>
        <fullName evidence="6">Beta-xylosidase</fullName>
    </submittedName>
</protein>
<keyword evidence="3 4" id="KW-0326">Glycosidase</keyword>
<evidence type="ECO:0000256" key="3">
    <source>
        <dbReference type="ARBA" id="ARBA00023295"/>
    </source>
</evidence>
<dbReference type="Gene3D" id="2.60.120.200">
    <property type="match status" value="1"/>
</dbReference>
<evidence type="ECO:0000259" key="5">
    <source>
        <dbReference type="Pfam" id="PF17851"/>
    </source>
</evidence>
<dbReference type="PANTHER" id="PTHR42812">
    <property type="entry name" value="BETA-XYLOSIDASE"/>
    <property type="match status" value="1"/>
</dbReference>
<dbReference type="PANTHER" id="PTHR42812:SF12">
    <property type="entry name" value="BETA-XYLOSIDASE-RELATED"/>
    <property type="match status" value="1"/>
</dbReference>
<dbReference type="Gene3D" id="2.115.10.20">
    <property type="entry name" value="Glycosyl hydrolase domain, family 43"/>
    <property type="match status" value="1"/>
</dbReference>
<comment type="caution">
    <text evidence="6">The sequence shown here is derived from an EMBL/GenBank/DDBJ whole genome shotgun (WGS) entry which is preliminary data.</text>
</comment>
<dbReference type="SUPFAM" id="SSF75005">
    <property type="entry name" value="Arabinanase/levansucrase/invertase"/>
    <property type="match status" value="1"/>
</dbReference>
<dbReference type="CDD" id="cd09000">
    <property type="entry name" value="GH43_SXA-like"/>
    <property type="match status" value="1"/>
</dbReference>
<gene>
    <name evidence="6" type="ORF">A3844_20900</name>
</gene>
<evidence type="ECO:0000256" key="1">
    <source>
        <dbReference type="ARBA" id="ARBA00009865"/>
    </source>
</evidence>
<dbReference type="EMBL" id="LVWI01000057">
    <property type="protein sequence ID" value="OKP83940.1"/>
    <property type="molecule type" value="Genomic_DNA"/>
</dbReference>
<dbReference type="InterPro" id="IPR051795">
    <property type="entry name" value="Glycosyl_Hydrlase_43"/>
</dbReference>
<dbReference type="Pfam" id="PF04616">
    <property type="entry name" value="Glyco_hydro_43"/>
    <property type="match status" value="1"/>
</dbReference>
<proteinExistence type="inferred from homology"/>